<feature type="domain" description="Alpha/beta hydrolase fold-3" evidence="5">
    <location>
        <begin position="321"/>
        <end position="382"/>
    </location>
</feature>
<name>A0A0N4Z144_PARTI</name>
<dbReference type="InterPro" id="IPR050300">
    <property type="entry name" value="GDXG_lipolytic_enzyme"/>
</dbReference>
<evidence type="ECO:0000313" key="6">
    <source>
        <dbReference type="Proteomes" id="UP000038045"/>
    </source>
</evidence>
<dbReference type="Gene3D" id="3.40.50.1820">
    <property type="entry name" value="alpha/beta hydrolase"/>
    <property type="match status" value="1"/>
</dbReference>
<keyword evidence="2" id="KW-0378">Hydrolase</keyword>
<evidence type="ECO:0000256" key="3">
    <source>
        <dbReference type="PIRSR" id="PIRSR037251-1"/>
    </source>
</evidence>
<feature type="signal peptide" evidence="4">
    <location>
        <begin position="1"/>
        <end position="18"/>
    </location>
</feature>
<feature type="active site" evidence="3">
    <location>
        <position position="380"/>
    </location>
</feature>
<accession>A0A0N4Z144</accession>
<feature type="active site" evidence="3">
    <location>
        <position position="350"/>
    </location>
</feature>
<dbReference type="InterPro" id="IPR029058">
    <property type="entry name" value="AB_hydrolase_fold"/>
</dbReference>
<dbReference type="PIRSF" id="PIRSF037251">
    <property type="entry name" value="Arylacetamide_deacetylase"/>
    <property type="match status" value="1"/>
</dbReference>
<evidence type="ECO:0000256" key="1">
    <source>
        <dbReference type="ARBA" id="ARBA00010515"/>
    </source>
</evidence>
<dbReference type="ESTHER" id="parti-a0a0n4z144">
    <property type="family name" value="Arylacetamide_deacetylase"/>
</dbReference>
<dbReference type="AlphaFoldDB" id="A0A0N4Z144"/>
<evidence type="ECO:0000256" key="2">
    <source>
        <dbReference type="ARBA" id="ARBA00022801"/>
    </source>
</evidence>
<dbReference type="SUPFAM" id="SSF53474">
    <property type="entry name" value="alpha/beta-Hydrolases"/>
    <property type="match status" value="1"/>
</dbReference>
<dbReference type="GO" id="GO:0052689">
    <property type="term" value="F:carboxylic ester hydrolase activity"/>
    <property type="evidence" value="ECO:0007669"/>
    <property type="project" value="InterPro"/>
</dbReference>
<dbReference type="PANTHER" id="PTHR48081">
    <property type="entry name" value="AB HYDROLASE SUPERFAMILY PROTEIN C4A8.06C"/>
    <property type="match status" value="1"/>
</dbReference>
<dbReference type="GO" id="GO:0016020">
    <property type="term" value="C:membrane"/>
    <property type="evidence" value="ECO:0007669"/>
    <property type="project" value="InterPro"/>
</dbReference>
<dbReference type="InterPro" id="IPR017157">
    <property type="entry name" value="Arylacetamide_deacetylase"/>
</dbReference>
<reference evidence="7" key="1">
    <citation type="submission" date="2017-02" db="UniProtKB">
        <authorList>
            <consortium name="WormBaseParasite"/>
        </authorList>
    </citation>
    <scope>IDENTIFICATION</scope>
</reference>
<dbReference type="STRING" id="131310.A0A0N4Z144"/>
<keyword evidence="4" id="KW-0732">Signal</keyword>
<feature type="domain" description="Alpha/beta hydrolase fold-3" evidence="5">
    <location>
        <begin position="107"/>
        <end position="258"/>
    </location>
</feature>
<evidence type="ECO:0000313" key="7">
    <source>
        <dbReference type="WBParaSite" id="PTRK_0000042100.1"/>
    </source>
</evidence>
<evidence type="ECO:0000256" key="4">
    <source>
        <dbReference type="SAM" id="SignalP"/>
    </source>
</evidence>
<proteinExistence type="inferred from homology"/>
<comment type="similarity">
    <text evidence="1">Belongs to the 'GDXG' lipolytic enzyme family.</text>
</comment>
<protein>
    <submittedName>
        <fullName evidence="7">Abhydrolase_3 domain-containing protein</fullName>
    </submittedName>
</protein>
<dbReference type="PANTHER" id="PTHR48081:SF8">
    <property type="entry name" value="ALPHA_BETA HYDROLASE FOLD-3 DOMAIN-CONTAINING PROTEIN-RELATED"/>
    <property type="match status" value="1"/>
</dbReference>
<feature type="active site" evidence="3">
    <location>
        <position position="186"/>
    </location>
</feature>
<feature type="chain" id="PRO_5005890945" evidence="4">
    <location>
        <begin position="19"/>
        <end position="406"/>
    </location>
</feature>
<sequence length="406" mass="46552">MWLLLTISIPILFYTLYHKPIPSCIDDYYKVSFFTILIRISHSIGVLLEQFKGLKGFNFWERIFTVLLFSLPIGKPKWLKIEDITISNIPCRVYIPLGAKRKNNNGIIFAHGGGWCIMKAKYSDLSIYSLVRYTGSVVISIDYSLSPEARFGVAINECENVIKEFYNNYYKEFNVDRNKISVMGESAGGNLVIAATLRLCKNNNVPINKLVLVYPVTGVFNFLLPSYQFYNEYCKDNGMLSPENMIRWILLYLGLEDHKNAIDIMRKNGHISKRIRESENFKESFNVENLMDVIHKEEYIKGIINYTSPDKELSKAMEPYLLNPEFCPLMATKKELSHFPPTFVLTTNYDILRDEGILFAHKLKLSGVSVQNKNYMKGIHGSMTVPLGKVGLEMSKDIANFIDNCS</sequence>
<dbReference type="WBParaSite" id="PTRK_0000042100.1">
    <property type="protein sequence ID" value="PTRK_0000042100.1"/>
    <property type="gene ID" value="PTRK_0000042100"/>
</dbReference>
<dbReference type="Pfam" id="PF07859">
    <property type="entry name" value="Abhydrolase_3"/>
    <property type="match status" value="2"/>
</dbReference>
<evidence type="ECO:0000259" key="5">
    <source>
        <dbReference type="Pfam" id="PF07859"/>
    </source>
</evidence>
<keyword evidence="6" id="KW-1185">Reference proteome</keyword>
<dbReference type="Proteomes" id="UP000038045">
    <property type="component" value="Unplaced"/>
</dbReference>
<dbReference type="InterPro" id="IPR013094">
    <property type="entry name" value="AB_hydrolase_3"/>
</dbReference>
<organism evidence="6 7">
    <name type="scientific">Parastrongyloides trichosuri</name>
    <name type="common">Possum-specific nematode worm</name>
    <dbReference type="NCBI Taxonomy" id="131310"/>
    <lineage>
        <taxon>Eukaryota</taxon>
        <taxon>Metazoa</taxon>
        <taxon>Ecdysozoa</taxon>
        <taxon>Nematoda</taxon>
        <taxon>Chromadorea</taxon>
        <taxon>Rhabditida</taxon>
        <taxon>Tylenchina</taxon>
        <taxon>Panagrolaimomorpha</taxon>
        <taxon>Strongyloidoidea</taxon>
        <taxon>Strongyloididae</taxon>
        <taxon>Parastrongyloides</taxon>
    </lineage>
</organism>